<feature type="transmembrane region" description="Helical" evidence="1">
    <location>
        <begin position="38"/>
        <end position="64"/>
    </location>
</feature>
<protein>
    <submittedName>
        <fullName evidence="2">Uncharacterized protein</fullName>
    </submittedName>
</protein>
<feature type="transmembrane region" description="Helical" evidence="1">
    <location>
        <begin position="12"/>
        <end position="32"/>
    </location>
</feature>
<dbReference type="AlphaFoldDB" id="A0A075FI65"/>
<proteinExistence type="predicted"/>
<evidence type="ECO:0000313" key="2">
    <source>
        <dbReference type="EMBL" id="AIE90798.1"/>
    </source>
</evidence>
<keyword evidence="1" id="KW-0472">Membrane</keyword>
<evidence type="ECO:0000256" key="1">
    <source>
        <dbReference type="SAM" id="Phobius"/>
    </source>
</evidence>
<name>A0A075FI65_9ARCH</name>
<reference evidence="2" key="1">
    <citation type="journal article" date="2014" name="Genome Biol. Evol.">
        <title>Pangenome evidence for extensive interdomain horizontal transfer affecting lineage core and shell genes in uncultured planktonic thaumarchaeota and euryarchaeota.</title>
        <authorList>
            <person name="Deschamps P."/>
            <person name="Zivanovic Y."/>
            <person name="Moreira D."/>
            <person name="Rodriguez-Valera F."/>
            <person name="Lopez-Garcia P."/>
        </authorList>
    </citation>
    <scope>NUCLEOTIDE SEQUENCE</scope>
</reference>
<accession>A0A075FI65</accession>
<keyword evidence="1" id="KW-1133">Transmembrane helix</keyword>
<organism evidence="2">
    <name type="scientific">uncultured marine thaumarchaeote AD1000_06_F06</name>
    <dbReference type="NCBI Taxonomy" id="1455885"/>
    <lineage>
        <taxon>Archaea</taxon>
        <taxon>Nitrososphaerota</taxon>
        <taxon>environmental samples</taxon>
    </lineage>
</organism>
<keyword evidence="1" id="KW-0812">Transmembrane</keyword>
<dbReference type="EMBL" id="KF900318">
    <property type="protein sequence ID" value="AIE90798.1"/>
    <property type="molecule type" value="Genomic_DNA"/>
</dbReference>
<sequence length="136" mass="15887">MIAFQKIFDWKTYIFTVLAVVSFSSFIAVLFGQTIPGVILTFFKVAGEYVILGTVLIFAFSWFLRARPHNRPKSYRIVPIDVFGEQSVIEEIRTEFKTHDVAWSFMKQYKKTYPLHNFALVSDVKDSNKPTIFRYI</sequence>